<proteinExistence type="predicted"/>
<name>A0A8J2YHV0_9BACL</name>
<dbReference type="RefSeq" id="WP_188693765.1">
    <property type="nucleotide sequence ID" value="NZ_BMIR01000009.1"/>
</dbReference>
<reference evidence="1" key="2">
    <citation type="submission" date="2020-09" db="EMBL/GenBank/DDBJ databases">
        <authorList>
            <person name="Sun Q."/>
            <person name="Zhou Y."/>
        </authorList>
    </citation>
    <scope>NUCLEOTIDE SEQUENCE</scope>
    <source>
        <strain evidence="1">CGMCC 1.15371</strain>
    </source>
</reference>
<comment type="caution">
    <text evidence="1">The sequence shown here is derived from an EMBL/GenBank/DDBJ whole genome shotgun (WGS) entry which is preliminary data.</text>
</comment>
<accession>A0A8J2YHV0</accession>
<dbReference type="AlphaFoldDB" id="A0A8J2YHV0"/>
<sequence length="154" mass="17800">MKNVVINKIVKYVFTEDQMKGLWQRLKKEPAYDKLTNEQVIQLAKRIMEKASHSELEEYTVDSAWRLPTDSKGEIIAQDDSNPTEHVELIDTDLPDNSINDMVIDRMMKLYCQTCAFEFYIEDLEAEPKTLHCPKCSGAVSISQRGVRTLKEEN</sequence>
<evidence type="ECO:0000313" key="1">
    <source>
        <dbReference type="EMBL" id="GGE43317.1"/>
    </source>
</evidence>
<gene>
    <name evidence="1" type="ORF">GCM10011391_22660</name>
</gene>
<dbReference type="Proteomes" id="UP000628775">
    <property type="component" value="Unassembled WGS sequence"/>
</dbReference>
<evidence type="ECO:0000313" key="2">
    <source>
        <dbReference type="Proteomes" id="UP000628775"/>
    </source>
</evidence>
<protein>
    <submittedName>
        <fullName evidence="1">Uncharacterized protein</fullName>
    </submittedName>
</protein>
<keyword evidence="2" id="KW-1185">Reference proteome</keyword>
<organism evidence="1 2">
    <name type="scientific">Pullulanibacillus camelliae</name>
    <dbReference type="NCBI Taxonomy" id="1707096"/>
    <lineage>
        <taxon>Bacteria</taxon>
        <taxon>Bacillati</taxon>
        <taxon>Bacillota</taxon>
        <taxon>Bacilli</taxon>
        <taxon>Bacillales</taxon>
        <taxon>Sporolactobacillaceae</taxon>
        <taxon>Pullulanibacillus</taxon>
    </lineage>
</organism>
<reference evidence="1" key="1">
    <citation type="journal article" date="2014" name="Int. J. Syst. Evol. Microbiol.">
        <title>Complete genome sequence of Corynebacterium casei LMG S-19264T (=DSM 44701T), isolated from a smear-ripened cheese.</title>
        <authorList>
            <consortium name="US DOE Joint Genome Institute (JGI-PGF)"/>
            <person name="Walter F."/>
            <person name="Albersmeier A."/>
            <person name="Kalinowski J."/>
            <person name="Ruckert C."/>
        </authorList>
    </citation>
    <scope>NUCLEOTIDE SEQUENCE</scope>
    <source>
        <strain evidence="1">CGMCC 1.15371</strain>
    </source>
</reference>
<dbReference type="EMBL" id="BMIR01000009">
    <property type="protein sequence ID" value="GGE43317.1"/>
    <property type="molecule type" value="Genomic_DNA"/>
</dbReference>